<dbReference type="Proteomes" id="UP001499974">
    <property type="component" value="Unassembled WGS sequence"/>
</dbReference>
<dbReference type="InterPro" id="IPR019587">
    <property type="entry name" value="Polyketide_cyclase/dehydratase"/>
</dbReference>
<protein>
    <recommendedName>
        <fullName evidence="3">Polyketide cyclase / dehydrase and lipid transport</fullName>
    </recommendedName>
</protein>
<accession>A0ABP8X4K7</accession>
<dbReference type="CDD" id="cd07812">
    <property type="entry name" value="SRPBCC"/>
    <property type="match status" value="1"/>
</dbReference>
<dbReference type="InterPro" id="IPR023393">
    <property type="entry name" value="START-like_dom_sf"/>
</dbReference>
<proteinExistence type="predicted"/>
<evidence type="ECO:0008006" key="3">
    <source>
        <dbReference type="Google" id="ProtNLM"/>
    </source>
</evidence>
<dbReference type="EMBL" id="BAABKM010000002">
    <property type="protein sequence ID" value="GAA4700676.1"/>
    <property type="molecule type" value="Genomic_DNA"/>
</dbReference>
<reference evidence="2" key="1">
    <citation type="journal article" date="2019" name="Int. J. Syst. Evol. Microbiol.">
        <title>The Global Catalogue of Microorganisms (GCM) 10K type strain sequencing project: providing services to taxonomists for standard genome sequencing and annotation.</title>
        <authorList>
            <consortium name="The Broad Institute Genomics Platform"/>
            <consortium name="The Broad Institute Genome Sequencing Center for Infectious Disease"/>
            <person name="Wu L."/>
            <person name="Ma J."/>
        </authorList>
    </citation>
    <scope>NUCLEOTIDE SEQUENCE [LARGE SCALE GENOMIC DNA]</scope>
    <source>
        <strain evidence="2">JCM 18531</strain>
    </source>
</reference>
<evidence type="ECO:0000313" key="1">
    <source>
        <dbReference type="EMBL" id="GAA4700676.1"/>
    </source>
</evidence>
<organism evidence="1 2">
    <name type="scientific">Nocardioides conyzicola</name>
    <dbReference type="NCBI Taxonomy" id="1651781"/>
    <lineage>
        <taxon>Bacteria</taxon>
        <taxon>Bacillati</taxon>
        <taxon>Actinomycetota</taxon>
        <taxon>Actinomycetes</taxon>
        <taxon>Propionibacteriales</taxon>
        <taxon>Nocardioidaceae</taxon>
        <taxon>Nocardioides</taxon>
    </lineage>
</organism>
<gene>
    <name evidence="1" type="ORF">GCM10023349_16940</name>
</gene>
<evidence type="ECO:0000313" key="2">
    <source>
        <dbReference type="Proteomes" id="UP001499974"/>
    </source>
</evidence>
<dbReference type="Pfam" id="PF10604">
    <property type="entry name" value="Polyketide_cyc2"/>
    <property type="match status" value="1"/>
</dbReference>
<sequence>MSWWIAEAERTLTEDVPAPPDQVRDLYVDLDSLQVVHPLIVSVEELSRTDEADGYRQTYRVVDQLRMGPFNFRITYRAGWHVPVHGPVETEAHQSPSVRLLGTVTFDPGSGGTRVTERLRISAPRPLVGYTAREAVKAHAAMFAGIRAHFAAA</sequence>
<dbReference type="SUPFAM" id="SSF55961">
    <property type="entry name" value="Bet v1-like"/>
    <property type="match status" value="1"/>
</dbReference>
<dbReference type="Gene3D" id="3.30.530.20">
    <property type="match status" value="1"/>
</dbReference>
<keyword evidence="2" id="KW-1185">Reference proteome</keyword>
<dbReference type="RefSeq" id="WP_345520806.1">
    <property type="nucleotide sequence ID" value="NZ_BAABKM010000002.1"/>
</dbReference>
<name>A0ABP8X4K7_9ACTN</name>
<comment type="caution">
    <text evidence="1">The sequence shown here is derived from an EMBL/GenBank/DDBJ whole genome shotgun (WGS) entry which is preliminary data.</text>
</comment>